<dbReference type="AlphaFoldDB" id="A0AAD3TZV2"/>
<comment type="caution">
    <text evidence="3">The sequence shown here is derived from an EMBL/GenBank/DDBJ whole genome shotgun (WGS) entry which is preliminary data.</text>
</comment>
<reference evidence="3" key="2">
    <citation type="submission" date="2023-06" db="EMBL/GenBank/DDBJ databases">
        <authorList>
            <person name="Kobayashi Y."/>
            <person name="Kayamori A."/>
            <person name="Aoki K."/>
            <person name="Shiwa Y."/>
            <person name="Fujita N."/>
            <person name="Sugita T."/>
            <person name="Iwasaki W."/>
            <person name="Tanaka N."/>
            <person name="Takashima M."/>
        </authorList>
    </citation>
    <scope>NUCLEOTIDE SEQUENCE</scope>
    <source>
        <strain evidence="3">HIS016</strain>
    </source>
</reference>
<feature type="domain" description="Ricin B lectin" evidence="2">
    <location>
        <begin position="86"/>
        <end position="159"/>
    </location>
</feature>
<reference evidence="3" key="1">
    <citation type="journal article" date="2023" name="BMC Genomics">
        <title>Chromosome-level genome assemblies of Cutaneotrichosporon spp. (Trichosporonales, Basidiomycota) reveal imbalanced evolution between nucleotide sequences and chromosome synteny.</title>
        <authorList>
            <person name="Kobayashi Y."/>
            <person name="Kayamori A."/>
            <person name="Aoki K."/>
            <person name="Shiwa Y."/>
            <person name="Matsutani M."/>
            <person name="Fujita N."/>
            <person name="Sugita T."/>
            <person name="Iwasaki W."/>
            <person name="Tanaka N."/>
            <person name="Takashima M."/>
        </authorList>
    </citation>
    <scope>NUCLEOTIDE SEQUENCE</scope>
    <source>
        <strain evidence="3">HIS016</strain>
    </source>
</reference>
<name>A0AAD3TZV2_9TREE</name>
<dbReference type="CDD" id="cd00161">
    <property type="entry name" value="beta-trefoil_Ricin-like"/>
    <property type="match status" value="1"/>
</dbReference>
<evidence type="ECO:0000259" key="2">
    <source>
        <dbReference type="Pfam" id="PF00652"/>
    </source>
</evidence>
<organism evidence="3 4">
    <name type="scientific">Cutaneotrichosporon spelunceum</name>
    <dbReference type="NCBI Taxonomy" id="1672016"/>
    <lineage>
        <taxon>Eukaryota</taxon>
        <taxon>Fungi</taxon>
        <taxon>Dikarya</taxon>
        <taxon>Basidiomycota</taxon>
        <taxon>Agaricomycotina</taxon>
        <taxon>Tremellomycetes</taxon>
        <taxon>Trichosporonales</taxon>
        <taxon>Trichosporonaceae</taxon>
        <taxon>Cutaneotrichosporon</taxon>
    </lineage>
</organism>
<evidence type="ECO:0000256" key="1">
    <source>
        <dbReference type="SAM" id="SignalP"/>
    </source>
</evidence>
<proteinExistence type="predicted"/>
<dbReference type="EMBL" id="BTCM01000009">
    <property type="protein sequence ID" value="GMK59823.1"/>
    <property type="molecule type" value="Genomic_DNA"/>
</dbReference>
<dbReference type="InterPro" id="IPR035992">
    <property type="entry name" value="Ricin_B-like_lectins"/>
</dbReference>
<keyword evidence="1" id="KW-0732">Signal</keyword>
<protein>
    <recommendedName>
        <fullName evidence="2">Ricin B lectin domain-containing protein</fullName>
    </recommendedName>
</protein>
<gene>
    <name evidence="3" type="ORF">CspeluHIS016_0900400</name>
</gene>
<dbReference type="Proteomes" id="UP001222932">
    <property type="component" value="Unassembled WGS sequence"/>
</dbReference>
<dbReference type="Pfam" id="PF00652">
    <property type="entry name" value="Ricin_B_lectin"/>
    <property type="match status" value="1"/>
</dbReference>
<dbReference type="Gene3D" id="2.80.10.50">
    <property type="match status" value="1"/>
</dbReference>
<accession>A0AAD3TZV2</accession>
<keyword evidence="4" id="KW-1185">Reference proteome</keyword>
<dbReference type="SUPFAM" id="SSF50370">
    <property type="entry name" value="Ricin B-like lectins"/>
    <property type="match status" value="1"/>
</dbReference>
<dbReference type="PROSITE" id="PS50231">
    <property type="entry name" value="RICIN_B_LECTIN"/>
    <property type="match status" value="1"/>
</dbReference>
<sequence>MLTFLSLFAVLGLVAASPLVPKGSKLLARDTQRINWRGAGNLDYNKLSVCSSGPMLGTRQNNMYCNIAFVVNSQFFGVEGSSSNGTVPKYCIDATTSPANGAEPHAWKCIDGAWQQDWVFRPDGRIELAGRGLCLDVTDGDRSKNVQLWACDAGNSNQLFDLGPYPGDYGTAPTDNSTAFWAQ</sequence>
<evidence type="ECO:0000313" key="3">
    <source>
        <dbReference type="EMBL" id="GMK59823.1"/>
    </source>
</evidence>
<feature type="chain" id="PRO_5042026047" description="Ricin B lectin domain-containing protein" evidence="1">
    <location>
        <begin position="17"/>
        <end position="183"/>
    </location>
</feature>
<dbReference type="InterPro" id="IPR000772">
    <property type="entry name" value="Ricin_B_lectin"/>
</dbReference>
<evidence type="ECO:0000313" key="4">
    <source>
        <dbReference type="Proteomes" id="UP001222932"/>
    </source>
</evidence>
<feature type="signal peptide" evidence="1">
    <location>
        <begin position="1"/>
        <end position="16"/>
    </location>
</feature>